<reference evidence="2" key="1">
    <citation type="submission" date="2023-03" db="EMBL/GenBank/DDBJ databases">
        <title>Massive genome expansion in bonnet fungi (Mycena s.s.) driven by repeated elements and novel gene families across ecological guilds.</title>
        <authorList>
            <consortium name="Lawrence Berkeley National Laboratory"/>
            <person name="Harder C.B."/>
            <person name="Miyauchi S."/>
            <person name="Viragh M."/>
            <person name="Kuo A."/>
            <person name="Thoen E."/>
            <person name="Andreopoulos B."/>
            <person name="Lu D."/>
            <person name="Skrede I."/>
            <person name="Drula E."/>
            <person name="Henrissat B."/>
            <person name="Morin E."/>
            <person name="Kohler A."/>
            <person name="Barry K."/>
            <person name="LaButti K."/>
            <person name="Morin E."/>
            <person name="Salamov A."/>
            <person name="Lipzen A."/>
            <person name="Mereny Z."/>
            <person name="Hegedus B."/>
            <person name="Baldrian P."/>
            <person name="Stursova M."/>
            <person name="Weitz H."/>
            <person name="Taylor A."/>
            <person name="Grigoriev I.V."/>
            <person name="Nagy L.G."/>
            <person name="Martin F."/>
            <person name="Kauserud H."/>
        </authorList>
    </citation>
    <scope>NUCLEOTIDE SEQUENCE</scope>
    <source>
        <strain evidence="2">CBHHK173m</strain>
    </source>
</reference>
<dbReference type="InterPro" id="IPR032675">
    <property type="entry name" value="LRR_dom_sf"/>
</dbReference>
<dbReference type="Gene3D" id="3.80.10.10">
    <property type="entry name" value="Ribonuclease Inhibitor"/>
    <property type="match status" value="1"/>
</dbReference>
<evidence type="ECO:0000313" key="3">
    <source>
        <dbReference type="Proteomes" id="UP001222325"/>
    </source>
</evidence>
<accession>A0AAD6XS81</accession>
<dbReference type="EMBL" id="JARJCN010000020">
    <property type="protein sequence ID" value="KAJ7091521.1"/>
    <property type="molecule type" value="Genomic_DNA"/>
</dbReference>
<protein>
    <recommendedName>
        <fullName evidence="4">F-box domain-containing protein</fullName>
    </recommendedName>
</protein>
<proteinExistence type="predicted"/>
<sequence length="526" mass="58765">MPRAATRRTRDGPQPLPRGLNLQISVPGGDSTLLYPLMRLEIPPDVWRCIAGFLPAEILVKLFSVNRTFLQIATETRYRAIDFVAYDTAKPLMRHVKGSALVHSVRVQPWVVKPKEPKHSLAWRLIHSCVAPTEAFDDDAESQVVRRLAKQTTRVADIIKGLPNLHTYHIDWDEGPRRKEFFKSLLYVIPSIGKNLHTLVLKVPMRYTDILPGLVPQLPYLESLALTIHTGSLVPNSIIHQFAGLAVFINRLLHNLRSLSIHTTPTSRYLDLGPLLIQLGHGRRLTSFTLCIPFDGGHLTNPSTLRRFLFRHCSKLESLTLCTMRAAAHATPGPSTAKFWIRDTMKNHPSFPTLSHLALGLRPLRTDLGPLERCLEGIHSHLQVLKLSERPLEYAELAGVLAALGDAPLLRVLALRLRWLSPEVVDLIAASLPALRTLELNFTEVVHREPTNDTSSARSDESCGLTRQGEVILFCQAMGGRQYSNWDLTRLAAPESPRDEWLGAIERAFVGCIPGLTCFEELVVAG</sequence>
<name>A0AAD6XS81_9AGAR</name>
<organism evidence="2 3">
    <name type="scientific">Mycena belliarum</name>
    <dbReference type="NCBI Taxonomy" id="1033014"/>
    <lineage>
        <taxon>Eukaryota</taxon>
        <taxon>Fungi</taxon>
        <taxon>Dikarya</taxon>
        <taxon>Basidiomycota</taxon>
        <taxon>Agaricomycotina</taxon>
        <taxon>Agaricomycetes</taxon>
        <taxon>Agaricomycetidae</taxon>
        <taxon>Agaricales</taxon>
        <taxon>Marasmiineae</taxon>
        <taxon>Mycenaceae</taxon>
        <taxon>Mycena</taxon>
    </lineage>
</organism>
<dbReference type="AlphaFoldDB" id="A0AAD6XS81"/>
<dbReference type="Proteomes" id="UP001222325">
    <property type="component" value="Unassembled WGS sequence"/>
</dbReference>
<comment type="caution">
    <text evidence="2">The sequence shown here is derived from an EMBL/GenBank/DDBJ whole genome shotgun (WGS) entry which is preliminary data.</text>
</comment>
<feature type="region of interest" description="Disordered" evidence="1">
    <location>
        <begin position="1"/>
        <end position="21"/>
    </location>
</feature>
<evidence type="ECO:0000313" key="2">
    <source>
        <dbReference type="EMBL" id="KAJ7091521.1"/>
    </source>
</evidence>
<evidence type="ECO:0008006" key="4">
    <source>
        <dbReference type="Google" id="ProtNLM"/>
    </source>
</evidence>
<dbReference type="SUPFAM" id="SSF52047">
    <property type="entry name" value="RNI-like"/>
    <property type="match status" value="1"/>
</dbReference>
<gene>
    <name evidence="2" type="ORF">B0H15DRAFT_836525</name>
</gene>
<evidence type="ECO:0000256" key="1">
    <source>
        <dbReference type="SAM" id="MobiDB-lite"/>
    </source>
</evidence>
<keyword evidence="3" id="KW-1185">Reference proteome</keyword>